<evidence type="ECO:0008006" key="3">
    <source>
        <dbReference type="Google" id="ProtNLM"/>
    </source>
</evidence>
<dbReference type="SUPFAM" id="SSF51726">
    <property type="entry name" value="UROD/MetE-like"/>
    <property type="match status" value="1"/>
</dbReference>
<gene>
    <name evidence="1" type="ORF">GCM10023318_42090</name>
</gene>
<dbReference type="InterPro" id="IPR038071">
    <property type="entry name" value="UROD/MetE-like_sf"/>
</dbReference>
<evidence type="ECO:0000313" key="2">
    <source>
        <dbReference type="Proteomes" id="UP001500603"/>
    </source>
</evidence>
<comment type="caution">
    <text evidence="1">The sequence shown here is derived from an EMBL/GenBank/DDBJ whole genome shotgun (WGS) entry which is preliminary data.</text>
</comment>
<dbReference type="Gene3D" id="3.20.20.210">
    <property type="match status" value="1"/>
</dbReference>
<protein>
    <recommendedName>
        <fullName evidence="3">Methionine synthase</fullName>
    </recommendedName>
</protein>
<dbReference type="RefSeq" id="WP_345497282.1">
    <property type="nucleotide sequence ID" value="NZ_BAABJM010000004.1"/>
</dbReference>
<dbReference type="EMBL" id="BAABJM010000004">
    <property type="protein sequence ID" value="GAA5060523.1"/>
    <property type="molecule type" value="Genomic_DNA"/>
</dbReference>
<sequence>MTRHAHYVGSLPGEIISGGDLAVMRWFVENSAGKPITAIPCDLDPDWLVVYLRERAQHADVFEAHKPGDYTGYGDFPDNRVRRGQTLRPQHVSMNRVERIGRVVENFTKLRAEHPELADTKLQVGLPNPLDVSMFVFAGRAVSGGLPVGRAFAHANLVVRALRHLPVFVEAAITEVTEIQRRYGDLVVWQLESPFALLAMVKATQLRSRWALGPLVAQQFAGLLTRMHETGAETVVHLCYGDLAHESLLTPSTLAPAVNLLDRAARLLRQSKVPLPPVHIPCAYGPESAPLRPEFYTPLGKLDPDWQLIAGVVSPESADDSARALTLFERAAHRTSYGVATACGLGRGTVEAAKQAAATMVELTEAAPA</sequence>
<evidence type="ECO:0000313" key="1">
    <source>
        <dbReference type="EMBL" id="GAA5060523.1"/>
    </source>
</evidence>
<organism evidence="1 2">
    <name type="scientific">Nocardia callitridis</name>
    <dbReference type="NCBI Taxonomy" id="648753"/>
    <lineage>
        <taxon>Bacteria</taxon>
        <taxon>Bacillati</taxon>
        <taxon>Actinomycetota</taxon>
        <taxon>Actinomycetes</taxon>
        <taxon>Mycobacteriales</taxon>
        <taxon>Nocardiaceae</taxon>
        <taxon>Nocardia</taxon>
    </lineage>
</organism>
<accession>A0ABP9KK36</accession>
<proteinExistence type="predicted"/>
<keyword evidence="2" id="KW-1185">Reference proteome</keyword>
<dbReference type="Proteomes" id="UP001500603">
    <property type="component" value="Unassembled WGS sequence"/>
</dbReference>
<name>A0ABP9KK36_9NOCA</name>
<reference evidence="2" key="1">
    <citation type="journal article" date="2019" name="Int. J. Syst. Evol. Microbiol.">
        <title>The Global Catalogue of Microorganisms (GCM) 10K type strain sequencing project: providing services to taxonomists for standard genome sequencing and annotation.</title>
        <authorList>
            <consortium name="The Broad Institute Genomics Platform"/>
            <consortium name="The Broad Institute Genome Sequencing Center for Infectious Disease"/>
            <person name="Wu L."/>
            <person name="Ma J."/>
        </authorList>
    </citation>
    <scope>NUCLEOTIDE SEQUENCE [LARGE SCALE GENOMIC DNA]</scope>
    <source>
        <strain evidence="2">JCM 18298</strain>
    </source>
</reference>